<dbReference type="HOGENOM" id="CLU_203261_0_0_3"/>
<dbReference type="EMBL" id="AE017126">
    <property type="protein sequence ID" value="AAP99692.1"/>
    <property type="molecule type" value="Genomic_DNA"/>
</dbReference>
<sequence>MQMQIPFLLDTLFIVKGVILMDKILDKSKPEKEVEAIDDYFECTSFCSLEESMSDCQTICMERFLKGKYF</sequence>
<dbReference type="STRING" id="167539.Pro_0648"/>
<evidence type="ECO:0000313" key="1">
    <source>
        <dbReference type="EMBL" id="AAP99692.1"/>
    </source>
</evidence>
<organism evidence="1 2">
    <name type="scientific">Prochlorococcus marinus (strain SARG / CCMP1375 / SS120)</name>
    <dbReference type="NCBI Taxonomy" id="167539"/>
    <lineage>
        <taxon>Bacteria</taxon>
        <taxon>Bacillati</taxon>
        <taxon>Cyanobacteriota</taxon>
        <taxon>Cyanophyceae</taxon>
        <taxon>Synechococcales</taxon>
        <taxon>Prochlorococcaceae</taxon>
        <taxon>Prochlorococcus</taxon>
    </lineage>
</organism>
<protein>
    <submittedName>
        <fullName evidence="1">Uncharacterized protein</fullName>
    </submittedName>
</protein>
<dbReference type="Proteomes" id="UP000001420">
    <property type="component" value="Chromosome"/>
</dbReference>
<dbReference type="EnsemblBacteria" id="AAP99692">
    <property type="protein sequence ID" value="AAP99692"/>
    <property type="gene ID" value="Pro_0648"/>
</dbReference>
<dbReference type="KEGG" id="pma:Pro_0648"/>
<dbReference type="AlphaFoldDB" id="Q7VCU2"/>
<dbReference type="OrthoDB" id="560371at2"/>
<dbReference type="PATRIC" id="fig|167539.5.peg.672"/>
<reference evidence="1 2" key="1">
    <citation type="journal article" date="2003" name="Proc. Natl. Acad. Sci. U.S.A.">
        <title>Genome sequence of the cyanobacterium Prochlorococcus marinus SS120, a nearly minimal oxyphototrophic genome.</title>
        <authorList>
            <person name="Dufresne A."/>
            <person name="Salanoubat M."/>
            <person name="Partensky F."/>
            <person name="Artiguenave F."/>
            <person name="Axmann I.M."/>
            <person name="Barbe V."/>
            <person name="Duprat S."/>
            <person name="Galperin M.Y."/>
            <person name="Koonin E.V."/>
            <person name="Le Gall F."/>
            <person name="Makarova K.S."/>
            <person name="Ostrowski M."/>
            <person name="Oztas S."/>
            <person name="Robert C."/>
            <person name="Rogozin I.B."/>
            <person name="Scanlan D.J."/>
            <person name="Tandeau de Marsac N."/>
            <person name="Weissenbach J."/>
            <person name="Wincker P."/>
            <person name="Wolf Y.I."/>
            <person name="Hess W.R."/>
        </authorList>
    </citation>
    <scope>NUCLEOTIDE SEQUENCE [LARGE SCALE GENOMIC DNA]</scope>
    <source>
        <strain evidence="2">SARG / CCMP1375 / SS120</strain>
    </source>
</reference>
<name>Q7VCU2_PROMA</name>
<gene>
    <name evidence="1" type="ordered locus">Pro_0648</name>
</gene>
<keyword evidence="2" id="KW-1185">Reference proteome</keyword>
<accession>Q7VCU2</accession>
<evidence type="ECO:0000313" key="2">
    <source>
        <dbReference type="Proteomes" id="UP000001420"/>
    </source>
</evidence>
<proteinExistence type="predicted"/>